<dbReference type="PANTHER" id="PTHR21193:SF3">
    <property type="entry name" value="OXIDOREDUCTASE-LIKE DOMAIN-CONTAINING PROTEIN 1"/>
    <property type="match status" value="1"/>
</dbReference>
<feature type="domain" description="Oxidoreductase-like" evidence="1">
    <location>
        <begin position="103"/>
        <end position="134"/>
    </location>
</feature>
<dbReference type="EMBL" id="JARKIK010000075">
    <property type="protein sequence ID" value="KAK8727535.1"/>
    <property type="molecule type" value="Genomic_DNA"/>
</dbReference>
<evidence type="ECO:0000313" key="2">
    <source>
        <dbReference type="EMBL" id="KAK8727535.1"/>
    </source>
</evidence>
<keyword evidence="3" id="KW-1185">Reference proteome</keyword>
<accession>A0AAW0WAZ3</accession>
<dbReference type="Pfam" id="PF09791">
    <property type="entry name" value="Oxidored-like"/>
    <property type="match status" value="1"/>
</dbReference>
<comment type="caution">
    <text evidence="2">The sequence shown here is derived from an EMBL/GenBank/DDBJ whole genome shotgun (WGS) entry which is preliminary data.</text>
</comment>
<name>A0AAW0WAZ3_CHEQU</name>
<organism evidence="2 3">
    <name type="scientific">Cherax quadricarinatus</name>
    <name type="common">Australian red claw crayfish</name>
    <dbReference type="NCBI Taxonomy" id="27406"/>
    <lineage>
        <taxon>Eukaryota</taxon>
        <taxon>Metazoa</taxon>
        <taxon>Ecdysozoa</taxon>
        <taxon>Arthropoda</taxon>
        <taxon>Crustacea</taxon>
        <taxon>Multicrustacea</taxon>
        <taxon>Malacostraca</taxon>
        <taxon>Eumalacostraca</taxon>
        <taxon>Eucarida</taxon>
        <taxon>Decapoda</taxon>
        <taxon>Pleocyemata</taxon>
        <taxon>Astacidea</taxon>
        <taxon>Parastacoidea</taxon>
        <taxon>Parastacidae</taxon>
        <taxon>Cherax</taxon>
    </lineage>
</organism>
<feature type="non-terminal residue" evidence="2">
    <location>
        <position position="149"/>
    </location>
</feature>
<evidence type="ECO:0000259" key="1">
    <source>
        <dbReference type="Pfam" id="PF09791"/>
    </source>
</evidence>
<evidence type="ECO:0000313" key="3">
    <source>
        <dbReference type="Proteomes" id="UP001445076"/>
    </source>
</evidence>
<protein>
    <recommendedName>
        <fullName evidence="1">Oxidoreductase-like domain-containing protein</fullName>
    </recommendedName>
</protein>
<dbReference type="InterPro" id="IPR039251">
    <property type="entry name" value="OXLD1"/>
</dbReference>
<reference evidence="2 3" key="1">
    <citation type="journal article" date="2024" name="BMC Genomics">
        <title>Genome assembly of redclaw crayfish (Cherax quadricarinatus) provides insights into its immune adaptation and hypoxia tolerance.</title>
        <authorList>
            <person name="Liu Z."/>
            <person name="Zheng J."/>
            <person name="Li H."/>
            <person name="Fang K."/>
            <person name="Wang S."/>
            <person name="He J."/>
            <person name="Zhou D."/>
            <person name="Weng S."/>
            <person name="Chi M."/>
            <person name="Gu Z."/>
            <person name="He J."/>
            <person name="Li F."/>
            <person name="Wang M."/>
        </authorList>
    </citation>
    <scope>NUCLEOTIDE SEQUENCE [LARGE SCALE GENOMIC DNA]</scope>
    <source>
        <strain evidence="2">ZL_2023a</strain>
    </source>
</reference>
<dbReference type="Proteomes" id="UP001445076">
    <property type="component" value="Unassembled WGS sequence"/>
</dbReference>
<dbReference type="GO" id="GO:0005739">
    <property type="term" value="C:mitochondrion"/>
    <property type="evidence" value="ECO:0007669"/>
    <property type="project" value="TreeGrafter"/>
</dbReference>
<dbReference type="InterPro" id="IPR019180">
    <property type="entry name" value="Oxidoreductase-like_N"/>
</dbReference>
<dbReference type="PANTHER" id="PTHR21193">
    <property type="entry name" value="OXIDOREDUCTASE-LIKE DOMAIN-CONTAINING PROTEIN 1"/>
    <property type="match status" value="1"/>
</dbReference>
<dbReference type="AlphaFoldDB" id="A0AAW0WAZ3"/>
<sequence>MSKLCALQNAFTKSPKQFSNVSDLLVPLYLKYITCSSESGHGTHSSAINLSIKKTNNNEPVMEMTNNNSTNINKSKELHPGSQSHNSRLLAASSQQFPWAGELASSPPTVPTTCCMSGCPNCVWIGYAEALAKYYCDGGAEAQKSIEKE</sequence>
<gene>
    <name evidence="2" type="ORF">OTU49_009608</name>
</gene>
<proteinExistence type="predicted"/>